<dbReference type="AlphaFoldDB" id="A0A7G1G446"/>
<organism evidence="3 4">
    <name type="scientific">Tepiditoga spiralis</name>
    <dbReference type="NCBI Taxonomy" id="2108365"/>
    <lineage>
        <taxon>Bacteria</taxon>
        <taxon>Thermotogati</taxon>
        <taxon>Thermotogota</taxon>
        <taxon>Thermotogae</taxon>
        <taxon>Petrotogales</taxon>
        <taxon>Petrotogaceae</taxon>
        <taxon>Tepiditoga</taxon>
    </lineage>
</organism>
<evidence type="ECO:0000313" key="3">
    <source>
        <dbReference type="EMBL" id="BBE30845.1"/>
    </source>
</evidence>
<dbReference type="GO" id="GO:0006531">
    <property type="term" value="P:aspartate metabolic process"/>
    <property type="evidence" value="ECO:0007669"/>
    <property type="project" value="TreeGrafter"/>
</dbReference>
<dbReference type="InterPro" id="IPR022761">
    <property type="entry name" value="Fumarate_lyase_N"/>
</dbReference>
<dbReference type="PROSITE" id="PS00163">
    <property type="entry name" value="FUMARATE_LYASES"/>
    <property type="match status" value="1"/>
</dbReference>
<keyword evidence="1 3" id="KW-0456">Lyase</keyword>
<accession>A0A7G1G446</accession>
<protein>
    <submittedName>
        <fullName evidence="3">Aspartate ammonia-lyase</fullName>
    </submittedName>
</protein>
<gene>
    <name evidence="3" type="primary">aspA</name>
    <name evidence="3" type="ORF">OSSY52_09860</name>
</gene>
<reference evidence="3 4" key="1">
    <citation type="submission" date="2018-06" db="EMBL/GenBank/DDBJ databases">
        <title>Genome sequencing of Oceanotoga sp. sy52.</title>
        <authorList>
            <person name="Mori K."/>
        </authorList>
    </citation>
    <scope>NUCLEOTIDE SEQUENCE [LARGE SCALE GENOMIC DNA]</scope>
    <source>
        <strain evidence="4">sy52</strain>
    </source>
</reference>
<dbReference type="Gene3D" id="1.10.275.10">
    <property type="entry name" value="Fumarase/aspartase (N-terminal domain)"/>
    <property type="match status" value="1"/>
</dbReference>
<dbReference type="PRINTS" id="PR00149">
    <property type="entry name" value="FUMRATELYASE"/>
</dbReference>
<dbReference type="Pfam" id="PF00206">
    <property type="entry name" value="Lyase_1"/>
    <property type="match status" value="1"/>
</dbReference>
<dbReference type="Gene3D" id="1.20.200.10">
    <property type="entry name" value="Fumarase/aspartase (Central domain)"/>
    <property type="match status" value="1"/>
</dbReference>
<dbReference type="NCBIfam" id="NF008909">
    <property type="entry name" value="PRK12273.1"/>
    <property type="match status" value="1"/>
</dbReference>
<dbReference type="InterPro" id="IPR000362">
    <property type="entry name" value="Fumarate_lyase_fam"/>
</dbReference>
<dbReference type="PANTHER" id="PTHR42696:SF2">
    <property type="entry name" value="ASPARTATE AMMONIA-LYASE"/>
    <property type="match status" value="1"/>
</dbReference>
<dbReference type="InterPro" id="IPR051546">
    <property type="entry name" value="Aspartate_Ammonia-Lyase"/>
</dbReference>
<evidence type="ECO:0000256" key="1">
    <source>
        <dbReference type="ARBA" id="ARBA00023239"/>
    </source>
</evidence>
<dbReference type="FunCoup" id="A0A7G1G446">
    <property type="interactions" value="298"/>
</dbReference>
<dbReference type="PANTHER" id="PTHR42696">
    <property type="entry name" value="ASPARTATE AMMONIA-LYASE"/>
    <property type="match status" value="1"/>
</dbReference>
<evidence type="ECO:0000259" key="2">
    <source>
        <dbReference type="Pfam" id="PF00206"/>
    </source>
</evidence>
<dbReference type="KEGG" id="ocy:OSSY52_09860"/>
<dbReference type="InterPro" id="IPR020557">
    <property type="entry name" value="Fumarate_lyase_CS"/>
</dbReference>
<evidence type="ECO:0000313" key="4">
    <source>
        <dbReference type="Proteomes" id="UP000516361"/>
    </source>
</evidence>
<dbReference type="InterPro" id="IPR024083">
    <property type="entry name" value="Fumarase/histidase_N"/>
</dbReference>
<dbReference type="InterPro" id="IPR008948">
    <property type="entry name" value="L-Aspartase-like"/>
</dbReference>
<dbReference type="Proteomes" id="UP000516361">
    <property type="component" value="Chromosome"/>
</dbReference>
<keyword evidence="4" id="KW-1185">Reference proteome</keyword>
<dbReference type="EMBL" id="AP018712">
    <property type="protein sequence ID" value="BBE30845.1"/>
    <property type="molecule type" value="Genomic_DNA"/>
</dbReference>
<sequence length="455" mass="51145">MRIEEDFLGKKEIEDTYYGIHTIRATENFPRTNETFDEYFIESYFQIKKACTTLNNKLGYLSNEKSKAIKKACDEKFLYEYIIVDPLSGGAGTSVNMNVNEVIANRATELLGGKLGEYIVDPLQDVNMHQSTNDTFVTAGKMAVIKNLQTLVEKVILLQNEIQKKEKEYYSVKKIARTQLMDAVPILFGQTFGAWADALSRDRWRLYKVEERVRSINLGGTAVGNGVGAPRDYILKIVDELKKVSGVKIAKAENLIDNTQNLDVFVEVHGLLKALSVNLLKISNDIRLLGSGPNTSIGEIILPKIQGGSSIMPGKINPVIPEYVIQLCYSVFAHDSMITNCTANGTLELNHLSPTIVHHTLKSFKYLINSLESLTKYIKLIKVNEKKCRENLEKSTSLLTPLIEEFGHDELSKIIKSNDYVLKDIIKEVSKTFNLTEEEVIEKIDIQNITGLGKK</sequence>
<dbReference type="RefSeq" id="WP_190615912.1">
    <property type="nucleotide sequence ID" value="NZ_AP018712.1"/>
</dbReference>
<dbReference type="SUPFAM" id="SSF48557">
    <property type="entry name" value="L-aspartase-like"/>
    <property type="match status" value="1"/>
</dbReference>
<feature type="domain" description="Fumarate lyase N-terminal" evidence="2">
    <location>
        <begin position="14"/>
        <end position="332"/>
    </location>
</feature>
<proteinExistence type="predicted"/>
<dbReference type="InParanoid" id="A0A7G1G446"/>
<dbReference type="GO" id="GO:0008797">
    <property type="term" value="F:aspartate ammonia-lyase activity"/>
    <property type="evidence" value="ECO:0007669"/>
    <property type="project" value="TreeGrafter"/>
</dbReference>
<dbReference type="FunFam" id="1.20.200.10:FF:000001">
    <property type="entry name" value="Fumarate hydratase, mitochondrial"/>
    <property type="match status" value="1"/>
</dbReference>
<name>A0A7G1G446_9BACT</name>
<dbReference type="GO" id="GO:0005829">
    <property type="term" value="C:cytosol"/>
    <property type="evidence" value="ECO:0007669"/>
    <property type="project" value="TreeGrafter"/>
</dbReference>